<organism evidence="1 2">
    <name type="scientific">Trichonephila inaurata madagascariensis</name>
    <dbReference type="NCBI Taxonomy" id="2747483"/>
    <lineage>
        <taxon>Eukaryota</taxon>
        <taxon>Metazoa</taxon>
        <taxon>Ecdysozoa</taxon>
        <taxon>Arthropoda</taxon>
        <taxon>Chelicerata</taxon>
        <taxon>Arachnida</taxon>
        <taxon>Araneae</taxon>
        <taxon>Araneomorphae</taxon>
        <taxon>Entelegynae</taxon>
        <taxon>Araneoidea</taxon>
        <taxon>Nephilidae</taxon>
        <taxon>Trichonephila</taxon>
        <taxon>Trichonephila inaurata</taxon>
    </lineage>
</organism>
<name>A0A8X6YJR4_9ARAC</name>
<protein>
    <submittedName>
        <fullName evidence="1">Uncharacterized protein</fullName>
    </submittedName>
</protein>
<keyword evidence="2" id="KW-1185">Reference proteome</keyword>
<sequence>MFHSVRLQTIPIVLSTDSSLVHKKNRWDLEKGRRTFLTKFQLQPNDHHSFLLSLPAVSWANLLFWQMQFDSPAVVKEMLNEKVACFQFFFVYFVRRPRSDREYL</sequence>
<dbReference type="Proteomes" id="UP000886998">
    <property type="component" value="Unassembled WGS sequence"/>
</dbReference>
<evidence type="ECO:0000313" key="2">
    <source>
        <dbReference type="Proteomes" id="UP000886998"/>
    </source>
</evidence>
<comment type="caution">
    <text evidence="1">The sequence shown here is derived from an EMBL/GenBank/DDBJ whole genome shotgun (WGS) entry which is preliminary data.</text>
</comment>
<proteinExistence type="predicted"/>
<evidence type="ECO:0000313" key="1">
    <source>
        <dbReference type="EMBL" id="GFY72226.1"/>
    </source>
</evidence>
<reference evidence="1" key="1">
    <citation type="submission" date="2020-08" db="EMBL/GenBank/DDBJ databases">
        <title>Multicomponent nature underlies the extraordinary mechanical properties of spider dragline silk.</title>
        <authorList>
            <person name="Kono N."/>
            <person name="Nakamura H."/>
            <person name="Mori M."/>
            <person name="Yoshida Y."/>
            <person name="Ohtoshi R."/>
            <person name="Malay A.D."/>
            <person name="Moran D.A.P."/>
            <person name="Tomita M."/>
            <person name="Numata K."/>
            <person name="Arakawa K."/>
        </authorList>
    </citation>
    <scope>NUCLEOTIDE SEQUENCE</scope>
</reference>
<dbReference type="EMBL" id="BMAV01019295">
    <property type="protein sequence ID" value="GFY72226.1"/>
    <property type="molecule type" value="Genomic_DNA"/>
</dbReference>
<gene>
    <name evidence="1" type="ORF">TNIN_89121</name>
</gene>
<accession>A0A8X6YJR4</accession>
<dbReference type="AlphaFoldDB" id="A0A8X6YJR4"/>